<evidence type="ECO:0000256" key="4">
    <source>
        <dbReference type="ARBA" id="ARBA00023136"/>
    </source>
</evidence>
<evidence type="ECO:0000313" key="9">
    <source>
        <dbReference type="Proteomes" id="UP000191135"/>
    </source>
</evidence>
<dbReference type="Proteomes" id="UP000191135">
    <property type="component" value="Chromosome"/>
</dbReference>
<evidence type="ECO:0000256" key="3">
    <source>
        <dbReference type="ARBA" id="ARBA00022989"/>
    </source>
</evidence>
<keyword evidence="4 6" id="KW-0472">Membrane</keyword>
<reference evidence="8 9" key="1">
    <citation type="submission" date="2017-03" db="EMBL/GenBank/DDBJ databases">
        <title>Foreign affairs: Plasmid Transfer between Roseobacters and Rhizobia.</title>
        <authorList>
            <person name="Bartling P."/>
            <person name="Bunk B."/>
            <person name="Overmann J."/>
            <person name="Brinkmann H."/>
            <person name="Petersen J."/>
        </authorList>
    </citation>
    <scope>NUCLEOTIDE SEQUENCE [LARGE SCALE GENOMIC DNA]</scope>
    <source>
        <strain evidence="8 9">MACL11</strain>
    </source>
</reference>
<sequence>MRNASHEGIKPQADHRVESPDAGSALTGPQFPPEGHEPDYRFTLANERTFLAWVRTALALLAGAVGLMHFAKPLTGLDPDKLFGIALASAGLVAIVYATWRWHSVQRAMSHDAPLPGGTAIWFLSGLIILTGSLAGITALVSGGLL</sequence>
<dbReference type="EMBL" id="CP020330">
    <property type="protein sequence ID" value="AQZ51216.1"/>
    <property type="molecule type" value="Genomic_DNA"/>
</dbReference>
<evidence type="ECO:0000259" key="7">
    <source>
        <dbReference type="Pfam" id="PF02656"/>
    </source>
</evidence>
<organism evidence="8 9">
    <name type="scientific">Martelella mediterranea DSM 17316</name>
    <dbReference type="NCBI Taxonomy" id="1122214"/>
    <lineage>
        <taxon>Bacteria</taxon>
        <taxon>Pseudomonadati</taxon>
        <taxon>Pseudomonadota</taxon>
        <taxon>Alphaproteobacteria</taxon>
        <taxon>Hyphomicrobiales</taxon>
        <taxon>Aurantimonadaceae</taxon>
        <taxon>Martelella</taxon>
    </lineage>
</organism>
<proteinExistence type="predicted"/>
<feature type="transmembrane region" description="Helical" evidence="6">
    <location>
        <begin position="50"/>
        <end position="70"/>
    </location>
</feature>
<keyword evidence="2 6" id="KW-0812">Transmembrane</keyword>
<dbReference type="AlphaFoldDB" id="A0A1U9Z0J1"/>
<feature type="region of interest" description="Disordered" evidence="5">
    <location>
        <begin position="1"/>
        <end position="38"/>
    </location>
</feature>
<dbReference type="KEGG" id="mmed:Mame_01874"/>
<protein>
    <submittedName>
        <fullName evidence="8">Inner membrane protein YidH</fullName>
    </submittedName>
</protein>
<evidence type="ECO:0000256" key="1">
    <source>
        <dbReference type="ARBA" id="ARBA00004127"/>
    </source>
</evidence>
<dbReference type="InterPro" id="IPR003807">
    <property type="entry name" value="DUF202"/>
</dbReference>
<comment type="subcellular location">
    <subcellularLocation>
        <location evidence="1">Endomembrane system</location>
        <topology evidence="1">Multi-pass membrane protein</topology>
    </subcellularLocation>
</comment>
<dbReference type="STRING" id="1122214.Mame_01874"/>
<feature type="transmembrane region" description="Helical" evidence="6">
    <location>
        <begin position="82"/>
        <end position="100"/>
    </location>
</feature>
<feature type="domain" description="DUF202" evidence="7">
    <location>
        <begin position="41"/>
        <end position="108"/>
    </location>
</feature>
<keyword evidence="9" id="KW-1185">Reference proteome</keyword>
<feature type="compositionally biased region" description="Basic and acidic residues" evidence="5">
    <location>
        <begin position="1"/>
        <end position="19"/>
    </location>
</feature>
<name>A0A1U9Z0J1_9HYPH</name>
<evidence type="ECO:0000313" key="8">
    <source>
        <dbReference type="EMBL" id="AQZ51216.1"/>
    </source>
</evidence>
<accession>A0A1U9Z0J1</accession>
<evidence type="ECO:0000256" key="6">
    <source>
        <dbReference type="SAM" id="Phobius"/>
    </source>
</evidence>
<dbReference type="eggNOG" id="COG2149">
    <property type="taxonomic scope" value="Bacteria"/>
</dbReference>
<dbReference type="GO" id="GO:0012505">
    <property type="term" value="C:endomembrane system"/>
    <property type="evidence" value="ECO:0007669"/>
    <property type="project" value="UniProtKB-SubCell"/>
</dbReference>
<keyword evidence="3 6" id="KW-1133">Transmembrane helix</keyword>
<feature type="transmembrane region" description="Helical" evidence="6">
    <location>
        <begin position="120"/>
        <end position="141"/>
    </location>
</feature>
<evidence type="ECO:0000256" key="5">
    <source>
        <dbReference type="SAM" id="MobiDB-lite"/>
    </source>
</evidence>
<dbReference type="Pfam" id="PF02656">
    <property type="entry name" value="DUF202"/>
    <property type="match status" value="1"/>
</dbReference>
<gene>
    <name evidence="8" type="primary">yidH</name>
    <name evidence="8" type="ORF">Mame_01874</name>
</gene>
<evidence type="ECO:0000256" key="2">
    <source>
        <dbReference type="ARBA" id="ARBA00022692"/>
    </source>
</evidence>